<reference evidence="3" key="1">
    <citation type="submission" date="2018-03" db="EMBL/GenBank/DDBJ databases">
        <authorList>
            <person name="Guldener U."/>
        </authorList>
    </citation>
    <scope>NUCLEOTIDE SEQUENCE</scope>
</reference>
<evidence type="ECO:0000259" key="2">
    <source>
        <dbReference type="PROSITE" id="PS51186"/>
    </source>
</evidence>
<sequence>MEANGAKPYIIRNHRPGDMGLITHRHGVLYAKELNWPPRFEAWVGRITADFIETYDAASERCWIAERKADGAFLGCVILAKDRENAGVAKLRTLLVEEDARGMGLGGELVRGCVTFAREVGYEKVSLLTAEVLGSARRLYKNEGFELVSAEEINSFGKAVVQEAWELKL</sequence>
<protein>
    <submittedName>
        <fullName evidence="3">Related to GNAT family N-acetyltransferase</fullName>
    </submittedName>
</protein>
<evidence type="ECO:0000256" key="1">
    <source>
        <dbReference type="ARBA" id="ARBA00022679"/>
    </source>
</evidence>
<dbReference type="PANTHER" id="PTHR13947">
    <property type="entry name" value="GNAT FAMILY N-ACETYLTRANSFERASE"/>
    <property type="match status" value="1"/>
</dbReference>
<dbReference type="EMBL" id="ONZQ02000002">
    <property type="protein sequence ID" value="SPN98926.1"/>
    <property type="molecule type" value="Genomic_DNA"/>
</dbReference>
<dbReference type="GO" id="GO:0008080">
    <property type="term" value="F:N-acetyltransferase activity"/>
    <property type="evidence" value="ECO:0007669"/>
    <property type="project" value="InterPro"/>
</dbReference>
<comment type="caution">
    <text evidence="3">The sequence shown here is derived from an EMBL/GenBank/DDBJ whole genome shotgun (WGS) entry which is preliminary data.</text>
</comment>
<gene>
    <name evidence="3" type="ORF">DNG_01965</name>
</gene>
<dbReference type="Pfam" id="PF00583">
    <property type="entry name" value="Acetyltransf_1"/>
    <property type="match status" value="1"/>
</dbReference>
<feature type="domain" description="N-acetyltransferase" evidence="2">
    <location>
        <begin position="22"/>
        <end position="169"/>
    </location>
</feature>
<dbReference type="PANTHER" id="PTHR13947:SF37">
    <property type="entry name" value="LD18367P"/>
    <property type="match status" value="1"/>
</dbReference>
<dbReference type="CDD" id="cd04301">
    <property type="entry name" value="NAT_SF"/>
    <property type="match status" value="1"/>
</dbReference>
<dbReference type="InterPro" id="IPR050769">
    <property type="entry name" value="NAT_camello-type"/>
</dbReference>
<organism evidence="3 4">
    <name type="scientific">Cephalotrichum gorgonifer</name>
    <dbReference type="NCBI Taxonomy" id="2041049"/>
    <lineage>
        <taxon>Eukaryota</taxon>
        <taxon>Fungi</taxon>
        <taxon>Dikarya</taxon>
        <taxon>Ascomycota</taxon>
        <taxon>Pezizomycotina</taxon>
        <taxon>Sordariomycetes</taxon>
        <taxon>Hypocreomycetidae</taxon>
        <taxon>Microascales</taxon>
        <taxon>Microascaceae</taxon>
        <taxon>Cephalotrichum</taxon>
    </lineage>
</organism>
<keyword evidence="4" id="KW-1185">Reference proteome</keyword>
<name>A0AAE8MTM6_9PEZI</name>
<accession>A0AAE8MTM6</accession>
<dbReference type="InterPro" id="IPR016181">
    <property type="entry name" value="Acyl_CoA_acyltransferase"/>
</dbReference>
<keyword evidence="1" id="KW-0808">Transferase</keyword>
<proteinExistence type="predicted"/>
<dbReference type="InterPro" id="IPR000182">
    <property type="entry name" value="GNAT_dom"/>
</dbReference>
<evidence type="ECO:0000313" key="3">
    <source>
        <dbReference type="EMBL" id="SPN98926.1"/>
    </source>
</evidence>
<evidence type="ECO:0000313" key="4">
    <source>
        <dbReference type="Proteomes" id="UP001187682"/>
    </source>
</evidence>
<dbReference type="SUPFAM" id="SSF55729">
    <property type="entry name" value="Acyl-CoA N-acyltransferases (Nat)"/>
    <property type="match status" value="1"/>
</dbReference>
<dbReference type="AlphaFoldDB" id="A0AAE8MTM6"/>
<dbReference type="Gene3D" id="3.40.630.30">
    <property type="match status" value="1"/>
</dbReference>
<dbReference type="Proteomes" id="UP001187682">
    <property type="component" value="Unassembled WGS sequence"/>
</dbReference>
<dbReference type="PROSITE" id="PS51186">
    <property type="entry name" value="GNAT"/>
    <property type="match status" value="1"/>
</dbReference>